<sequence>MISEFVMNKKSRLHQKSNQPPLPPRLLADFAGKVHLIPSDQRLVKTIFLPKFCSILLQQNFCGMLYGPP</sequence>
<accession>A0ABU1QXL2</accession>
<feature type="region of interest" description="Disordered" evidence="1">
    <location>
        <begin position="1"/>
        <end position="21"/>
    </location>
</feature>
<reference evidence="2 3" key="1">
    <citation type="submission" date="2023-07" db="EMBL/GenBank/DDBJ databases">
        <title>Sorghum-associated microbial communities from plants grown in Nebraska, USA.</title>
        <authorList>
            <person name="Schachtman D."/>
        </authorList>
    </citation>
    <scope>NUCLEOTIDE SEQUENCE [LARGE SCALE GENOMIC DNA]</scope>
    <source>
        <strain evidence="2 3">BE57</strain>
    </source>
</reference>
<evidence type="ECO:0000256" key="1">
    <source>
        <dbReference type="SAM" id="MobiDB-lite"/>
    </source>
</evidence>
<evidence type="ECO:0000313" key="3">
    <source>
        <dbReference type="Proteomes" id="UP001264980"/>
    </source>
</evidence>
<protein>
    <submittedName>
        <fullName evidence="2">Uncharacterized protein</fullName>
    </submittedName>
</protein>
<gene>
    <name evidence="2" type="ORF">J2W84_002948</name>
</gene>
<comment type="caution">
    <text evidence="2">The sequence shown here is derived from an EMBL/GenBank/DDBJ whole genome shotgun (WGS) entry which is preliminary data.</text>
</comment>
<proteinExistence type="predicted"/>
<name>A0ABU1QXL2_9BACT</name>
<evidence type="ECO:0000313" key="2">
    <source>
        <dbReference type="EMBL" id="MDR6805902.1"/>
    </source>
</evidence>
<dbReference type="RefSeq" id="WP_309984190.1">
    <property type="nucleotide sequence ID" value="NZ_JAVDTI010000002.1"/>
</dbReference>
<dbReference type="Proteomes" id="UP001264980">
    <property type="component" value="Unassembled WGS sequence"/>
</dbReference>
<keyword evidence="3" id="KW-1185">Reference proteome</keyword>
<organism evidence="2 3">
    <name type="scientific">Dyadobacter fermentans</name>
    <dbReference type="NCBI Taxonomy" id="94254"/>
    <lineage>
        <taxon>Bacteria</taxon>
        <taxon>Pseudomonadati</taxon>
        <taxon>Bacteroidota</taxon>
        <taxon>Cytophagia</taxon>
        <taxon>Cytophagales</taxon>
        <taxon>Spirosomataceae</taxon>
        <taxon>Dyadobacter</taxon>
    </lineage>
</organism>
<dbReference type="EMBL" id="JAVDTI010000002">
    <property type="protein sequence ID" value="MDR6805902.1"/>
    <property type="molecule type" value="Genomic_DNA"/>
</dbReference>